<evidence type="ECO:0000256" key="7">
    <source>
        <dbReference type="ARBA" id="ARBA00023136"/>
    </source>
</evidence>
<evidence type="ECO:0000256" key="2">
    <source>
        <dbReference type="ARBA" id="ARBA00004308"/>
    </source>
</evidence>
<dbReference type="InterPro" id="IPR050943">
    <property type="entry name" value="Glycosyltr_29_Sialyltrsf"/>
</dbReference>
<dbReference type="RefSeq" id="WP_257316626.1">
    <property type="nucleotide sequence ID" value="NZ_JANFDG010000021.1"/>
</dbReference>
<accession>A0ABV7DPJ3</accession>
<dbReference type="InterPro" id="IPR001675">
    <property type="entry name" value="Glyco_trans_29"/>
</dbReference>
<dbReference type="Pfam" id="PF00777">
    <property type="entry name" value="Glyco_transf_29"/>
    <property type="match status" value="1"/>
</dbReference>
<protein>
    <submittedName>
        <fullName evidence="9">Glycosyltransferase family 29 protein</fullName>
        <ecNumber evidence="9">2.4.-.-</ecNumber>
    </submittedName>
</protein>
<evidence type="ECO:0000256" key="5">
    <source>
        <dbReference type="ARBA" id="ARBA00022692"/>
    </source>
</evidence>
<dbReference type="GO" id="GO:0016757">
    <property type="term" value="F:glycosyltransferase activity"/>
    <property type="evidence" value="ECO:0007669"/>
    <property type="project" value="UniProtKB-KW"/>
</dbReference>
<evidence type="ECO:0000256" key="3">
    <source>
        <dbReference type="ARBA" id="ARBA00022676"/>
    </source>
</evidence>
<keyword evidence="5" id="KW-0812">Transmembrane</keyword>
<sequence>MAPSQREGLFPWIRRKLEKKARRLAGRGRRLLGLSHTAPLGEPDVFELLRDRSVALVGNAQSLTGTDRGAVIDAHDLVIRCNAAPIPDVRSHGAKTDIIATSIGFDAGVMDARRARYLFWMSPQRDDLPGWMLRWPGFFLFPEESHRVLLAAIGRRPTTGLMVIALLSRSPCRKVSLHGFDFFRSQSLSGVLRKATPHDPAAEERFVSDLVRADPRFSLN</sequence>
<evidence type="ECO:0000256" key="4">
    <source>
        <dbReference type="ARBA" id="ARBA00022679"/>
    </source>
</evidence>
<dbReference type="Proteomes" id="UP001595377">
    <property type="component" value="Unassembled WGS sequence"/>
</dbReference>
<evidence type="ECO:0000313" key="9">
    <source>
        <dbReference type="EMBL" id="MFC3076314.1"/>
    </source>
</evidence>
<evidence type="ECO:0000313" key="10">
    <source>
        <dbReference type="Proteomes" id="UP001595377"/>
    </source>
</evidence>
<dbReference type="InterPro" id="IPR038578">
    <property type="entry name" value="GT29-like_sf"/>
</dbReference>
<keyword evidence="4 9" id="KW-0808">Transferase</keyword>
<keyword evidence="3 9" id="KW-0328">Glycosyltransferase</keyword>
<reference evidence="10" key="1">
    <citation type="journal article" date="2019" name="Int. J. Syst. Evol. Microbiol.">
        <title>The Global Catalogue of Microorganisms (GCM) 10K type strain sequencing project: providing services to taxonomists for standard genome sequencing and annotation.</title>
        <authorList>
            <consortium name="The Broad Institute Genomics Platform"/>
            <consortium name="The Broad Institute Genome Sequencing Center for Infectious Disease"/>
            <person name="Wu L."/>
            <person name="Ma J."/>
        </authorList>
    </citation>
    <scope>NUCLEOTIDE SEQUENCE [LARGE SCALE GENOMIC DNA]</scope>
    <source>
        <strain evidence="10">KCTC 52677</strain>
    </source>
</reference>
<name>A0ABV7DPJ3_9HYPH</name>
<evidence type="ECO:0000256" key="6">
    <source>
        <dbReference type="ARBA" id="ARBA00022989"/>
    </source>
</evidence>
<keyword evidence="7" id="KW-0472">Membrane</keyword>
<dbReference type="PANTHER" id="PTHR11987:SF36">
    <property type="entry name" value="SIA-ALPHA-2,3-GAL-BETA-1,4-GLCNAC-R:ALPHA 2,8-SIALYLTRANSFERASE"/>
    <property type="match status" value="1"/>
</dbReference>
<dbReference type="EC" id="2.4.-.-" evidence="9"/>
<dbReference type="PANTHER" id="PTHR11987">
    <property type="entry name" value="ALPHA-2,8-SIALYLTRANSFERASE"/>
    <property type="match status" value="1"/>
</dbReference>
<dbReference type="EMBL" id="JBHRSP010000053">
    <property type="protein sequence ID" value="MFC3076314.1"/>
    <property type="molecule type" value="Genomic_DNA"/>
</dbReference>
<keyword evidence="6" id="KW-1133">Transmembrane helix</keyword>
<proteinExistence type="predicted"/>
<evidence type="ECO:0000256" key="1">
    <source>
        <dbReference type="ARBA" id="ARBA00004167"/>
    </source>
</evidence>
<comment type="subcellular location">
    <subcellularLocation>
        <location evidence="2">Endomembrane system</location>
    </subcellularLocation>
    <subcellularLocation>
        <location evidence="1">Membrane</location>
        <topology evidence="1">Single-pass membrane protein</topology>
    </subcellularLocation>
</comment>
<keyword evidence="10" id="KW-1185">Reference proteome</keyword>
<comment type="caution">
    <text evidence="9">The sequence shown here is derived from an EMBL/GenBank/DDBJ whole genome shotgun (WGS) entry which is preliminary data.</text>
</comment>
<dbReference type="Gene3D" id="3.90.1480.20">
    <property type="entry name" value="Glycosyl transferase family 29"/>
    <property type="match status" value="1"/>
</dbReference>
<gene>
    <name evidence="9" type="ORF">ACFOHH_24590</name>
</gene>
<evidence type="ECO:0000256" key="8">
    <source>
        <dbReference type="ARBA" id="ARBA00023180"/>
    </source>
</evidence>
<organism evidence="9 10">
    <name type="scientific">Shinella pollutisoli</name>
    <dbReference type="NCBI Taxonomy" id="2250594"/>
    <lineage>
        <taxon>Bacteria</taxon>
        <taxon>Pseudomonadati</taxon>
        <taxon>Pseudomonadota</taxon>
        <taxon>Alphaproteobacteria</taxon>
        <taxon>Hyphomicrobiales</taxon>
        <taxon>Rhizobiaceae</taxon>
        <taxon>Shinella</taxon>
    </lineage>
</organism>
<keyword evidence="8" id="KW-0325">Glycoprotein</keyword>